<evidence type="ECO:0000313" key="6">
    <source>
        <dbReference type="EMBL" id="CEK57593.1"/>
    </source>
</evidence>
<sequence>RNNSLVVASPGWYLIYSSINFRTESPCSQLPSKTFQHFITRTSAQNSKMSGTLADSAHTCCENCPEEYHTSYIAGVFQLKKKDAILVEVFGSGIVSFNDDTT</sequence>
<evidence type="ECO:0000256" key="2">
    <source>
        <dbReference type="ARBA" id="ARBA00008670"/>
    </source>
</evidence>
<keyword evidence="3" id="KW-0202">Cytokine</keyword>
<dbReference type="SUPFAM" id="SSF49842">
    <property type="entry name" value="TNF-like"/>
    <property type="match status" value="1"/>
</dbReference>
<dbReference type="GO" id="GO:0005615">
    <property type="term" value="C:extracellular space"/>
    <property type="evidence" value="ECO:0007669"/>
    <property type="project" value="UniProtKB-KW"/>
</dbReference>
<dbReference type="GO" id="GO:0005125">
    <property type="term" value="F:cytokine activity"/>
    <property type="evidence" value="ECO:0007669"/>
    <property type="project" value="UniProtKB-KW"/>
</dbReference>
<gene>
    <name evidence="6" type="primary">ORF30585</name>
</gene>
<protein>
    <recommendedName>
        <fullName evidence="5">THD domain-containing protein</fullName>
    </recommendedName>
</protein>
<name>A0A0B6YMX3_9EUPU</name>
<organism evidence="6">
    <name type="scientific">Arion vulgaris</name>
    <dbReference type="NCBI Taxonomy" id="1028688"/>
    <lineage>
        <taxon>Eukaryota</taxon>
        <taxon>Metazoa</taxon>
        <taxon>Spiralia</taxon>
        <taxon>Lophotrochozoa</taxon>
        <taxon>Mollusca</taxon>
        <taxon>Gastropoda</taxon>
        <taxon>Heterobranchia</taxon>
        <taxon>Euthyneura</taxon>
        <taxon>Panpulmonata</taxon>
        <taxon>Eupulmonata</taxon>
        <taxon>Stylommatophora</taxon>
        <taxon>Helicina</taxon>
        <taxon>Arionoidea</taxon>
        <taxon>Arionidae</taxon>
        <taxon>Arion</taxon>
    </lineage>
</organism>
<dbReference type="InterPro" id="IPR008983">
    <property type="entry name" value="Tumour_necrosis_fac-like_dom"/>
</dbReference>
<dbReference type="PANTHER" id="PTHR11471:SF13">
    <property type="entry name" value="TNF FAMILY PROFILE DOMAIN-CONTAINING PROTEIN"/>
    <property type="match status" value="1"/>
</dbReference>
<evidence type="ECO:0000256" key="4">
    <source>
        <dbReference type="ARBA" id="ARBA00023136"/>
    </source>
</evidence>
<dbReference type="AlphaFoldDB" id="A0A0B6YMX3"/>
<evidence type="ECO:0000256" key="1">
    <source>
        <dbReference type="ARBA" id="ARBA00004370"/>
    </source>
</evidence>
<comment type="subcellular location">
    <subcellularLocation>
        <location evidence="1">Membrane</location>
    </subcellularLocation>
</comment>
<keyword evidence="4" id="KW-0472">Membrane</keyword>
<feature type="non-terminal residue" evidence="6">
    <location>
        <position position="1"/>
    </location>
</feature>
<dbReference type="InterPro" id="IPR006052">
    <property type="entry name" value="TNF_dom"/>
</dbReference>
<evidence type="ECO:0000259" key="5">
    <source>
        <dbReference type="PROSITE" id="PS50049"/>
    </source>
</evidence>
<dbReference type="GO" id="GO:0005164">
    <property type="term" value="F:tumor necrosis factor receptor binding"/>
    <property type="evidence" value="ECO:0007669"/>
    <property type="project" value="InterPro"/>
</dbReference>
<dbReference type="PANTHER" id="PTHR11471">
    <property type="entry name" value="TUMOR NECROSIS FACTOR FAMILY MEMBER"/>
    <property type="match status" value="1"/>
</dbReference>
<feature type="domain" description="THD" evidence="5">
    <location>
        <begin position="1"/>
        <end position="102"/>
    </location>
</feature>
<dbReference type="PROSITE" id="PS50049">
    <property type="entry name" value="THD_2"/>
    <property type="match status" value="1"/>
</dbReference>
<accession>A0A0B6YMX3</accession>
<dbReference type="GO" id="GO:0016020">
    <property type="term" value="C:membrane"/>
    <property type="evidence" value="ECO:0007669"/>
    <property type="project" value="UniProtKB-SubCell"/>
</dbReference>
<proteinExistence type="inferred from homology"/>
<comment type="similarity">
    <text evidence="2">Belongs to the tumor necrosis factor family.</text>
</comment>
<evidence type="ECO:0000256" key="3">
    <source>
        <dbReference type="ARBA" id="ARBA00022514"/>
    </source>
</evidence>
<dbReference type="EMBL" id="HACG01010728">
    <property type="protein sequence ID" value="CEK57593.1"/>
    <property type="molecule type" value="Transcribed_RNA"/>
</dbReference>
<reference evidence="6" key="1">
    <citation type="submission" date="2014-12" db="EMBL/GenBank/DDBJ databases">
        <title>Insight into the proteome of Arion vulgaris.</title>
        <authorList>
            <person name="Aradska J."/>
            <person name="Bulat T."/>
            <person name="Smidak R."/>
            <person name="Sarate P."/>
            <person name="Gangsoo J."/>
            <person name="Sialana F."/>
            <person name="Bilban M."/>
            <person name="Lubec G."/>
        </authorList>
    </citation>
    <scope>NUCLEOTIDE SEQUENCE</scope>
    <source>
        <tissue evidence="6">Skin</tissue>
    </source>
</reference>
<dbReference type="Gene3D" id="2.60.120.40">
    <property type="match status" value="1"/>
</dbReference>
<feature type="non-terminal residue" evidence="6">
    <location>
        <position position="102"/>
    </location>
</feature>
<dbReference type="Pfam" id="PF00229">
    <property type="entry name" value="TNF"/>
    <property type="match status" value="1"/>
</dbReference>
<dbReference type="GO" id="GO:0006955">
    <property type="term" value="P:immune response"/>
    <property type="evidence" value="ECO:0007669"/>
    <property type="project" value="InterPro"/>
</dbReference>